<accession>A0ABQ4KPM6</accession>
<evidence type="ECO:0000313" key="2">
    <source>
        <dbReference type="Proteomes" id="UP000679950"/>
    </source>
</evidence>
<sequence length="40" mass="4733">MKWLDWAKDKADWIDPLTEKEDGLLGKSVSLFEQILQEQK</sequence>
<protein>
    <submittedName>
        <fullName evidence="1">Uncharacterized protein</fullName>
    </submittedName>
</protein>
<organism evidence="1 2">
    <name type="scientific">Lederbergia ruris</name>
    <dbReference type="NCBI Taxonomy" id="217495"/>
    <lineage>
        <taxon>Bacteria</taxon>
        <taxon>Bacillati</taxon>
        <taxon>Bacillota</taxon>
        <taxon>Bacilli</taxon>
        <taxon>Bacillales</taxon>
        <taxon>Bacillaceae</taxon>
        <taxon>Lederbergia</taxon>
    </lineage>
</organism>
<keyword evidence="2" id="KW-1185">Reference proteome</keyword>
<dbReference type="RefSeq" id="WP_281414151.1">
    <property type="nucleotide sequence ID" value="NZ_BORB01000068.1"/>
</dbReference>
<gene>
    <name evidence="1" type="ORF">J8TS2_42140</name>
</gene>
<proteinExistence type="predicted"/>
<comment type="caution">
    <text evidence="1">The sequence shown here is derived from an EMBL/GenBank/DDBJ whole genome shotgun (WGS) entry which is preliminary data.</text>
</comment>
<dbReference type="Proteomes" id="UP000679950">
    <property type="component" value="Unassembled WGS sequence"/>
</dbReference>
<dbReference type="EMBL" id="BORB01000068">
    <property type="protein sequence ID" value="GIN59895.1"/>
    <property type="molecule type" value="Genomic_DNA"/>
</dbReference>
<reference evidence="1 2" key="1">
    <citation type="submission" date="2021-03" db="EMBL/GenBank/DDBJ databases">
        <title>Antimicrobial resistance genes in bacteria isolated from Japanese honey, and their potential for conferring macrolide and lincosamide resistance in the American foulbrood pathogen Paenibacillus larvae.</title>
        <authorList>
            <person name="Okamoto M."/>
            <person name="Kumagai M."/>
            <person name="Kanamori H."/>
            <person name="Takamatsu D."/>
        </authorList>
    </citation>
    <scope>NUCLEOTIDE SEQUENCE [LARGE SCALE GENOMIC DNA]</scope>
    <source>
        <strain evidence="1 2">J8TS2</strain>
    </source>
</reference>
<evidence type="ECO:0000313" key="1">
    <source>
        <dbReference type="EMBL" id="GIN59895.1"/>
    </source>
</evidence>
<name>A0ABQ4KPM6_9BACI</name>